<dbReference type="PANTHER" id="PTHR12242:SF1">
    <property type="entry name" value="MYND-TYPE DOMAIN-CONTAINING PROTEIN"/>
    <property type="match status" value="1"/>
</dbReference>
<sequence length="287" mass="33082">MTIWKRMRTDSESGFGPTYRFSTSWILTPGLLFTLRALLSLYAFTTIFTIFGYDGVNGQAEDARRSFSYFTNLTYWGLAFYFAFAAAHTASYWLTGTPFLARWPQLLQSLHSIFYSTIVVFPWLVTIVFWGLLYSGFRTKFSAWTNISQHALNSVFALFEIIFPRTAPLPFLHIIPIIVILGMYLGLAYVTYDTEHFFVYNFLNNKTHSHGVVAAYCVGILVVAIILFLVVRYLIMLRLWLTEKKMGMTGKTTSRRGRRLQEEGAYARVAGRPAEIAQLKKNERRFH</sequence>
<reference evidence="2 3" key="1">
    <citation type="journal article" date="2016" name="Nat. Commun.">
        <title>Ectomycorrhizal ecology is imprinted in the genome of the dominant symbiotic fungus Cenococcum geophilum.</title>
        <authorList>
            <consortium name="DOE Joint Genome Institute"/>
            <person name="Peter M."/>
            <person name="Kohler A."/>
            <person name="Ohm R.A."/>
            <person name="Kuo A."/>
            <person name="Krutzmann J."/>
            <person name="Morin E."/>
            <person name="Arend M."/>
            <person name="Barry K.W."/>
            <person name="Binder M."/>
            <person name="Choi C."/>
            <person name="Clum A."/>
            <person name="Copeland A."/>
            <person name="Grisel N."/>
            <person name="Haridas S."/>
            <person name="Kipfer T."/>
            <person name="LaButti K."/>
            <person name="Lindquist E."/>
            <person name="Lipzen A."/>
            <person name="Maire R."/>
            <person name="Meier B."/>
            <person name="Mihaltcheva S."/>
            <person name="Molinier V."/>
            <person name="Murat C."/>
            <person name="Poggeler S."/>
            <person name="Quandt C.A."/>
            <person name="Sperisen C."/>
            <person name="Tritt A."/>
            <person name="Tisserant E."/>
            <person name="Crous P.W."/>
            <person name="Henrissat B."/>
            <person name="Nehls U."/>
            <person name="Egli S."/>
            <person name="Spatafora J.W."/>
            <person name="Grigoriev I.V."/>
            <person name="Martin F.M."/>
        </authorList>
    </citation>
    <scope>NUCLEOTIDE SEQUENCE [LARGE SCALE GENOMIC DNA]</scope>
    <source>
        <strain evidence="2 3">CBS 459.81</strain>
    </source>
</reference>
<keyword evidence="3" id="KW-1185">Reference proteome</keyword>
<keyword evidence="1" id="KW-1133">Transmembrane helix</keyword>
<evidence type="ECO:0000313" key="3">
    <source>
        <dbReference type="Proteomes" id="UP000250266"/>
    </source>
</evidence>
<keyword evidence="1" id="KW-0472">Membrane</keyword>
<keyword evidence="1" id="KW-0812">Transmembrane</keyword>
<evidence type="ECO:0000256" key="1">
    <source>
        <dbReference type="SAM" id="Phobius"/>
    </source>
</evidence>
<feature type="transmembrane region" description="Helical" evidence="1">
    <location>
        <begin position="113"/>
        <end position="134"/>
    </location>
</feature>
<dbReference type="Proteomes" id="UP000250266">
    <property type="component" value="Unassembled WGS sequence"/>
</dbReference>
<name>A0A8E2EG71_9PEZI</name>
<evidence type="ECO:0000313" key="2">
    <source>
        <dbReference type="EMBL" id="OCK83431.1"/>
    </source>
</evidence>
<proteinExistence type="predicted"/>
<feature type="transmembrane region" description="Helical" evidence="1">
    <location>
        <begin position="73"/>
        <end position="93"/>
    </location>
</feature>
<organism evidence="2 3">
    <name type="scientific">Lepidopterella palustris CBS 459.81</name>
    <dbReference type="NCBI Taxonomy" id="1314670"/>
    <lineage>
        <taxon>Eukaryota</taxon>
        <taxon>Fungi</taxon>
        <taxon>Dikarya</taxon>
        <taxon>Ascomycota</taxon>
        <taxon>Pezizomycotina</taxon>
        <taxon>Dothideomycetes</taxon>
        <taxon>Pleosporomycetidae</taxon>
        <taxon>Mytilinidiales</taxon>
        <taxon>Argynnaceae</taxon>
        <taxon>Lepidopterella</taxon>
    </lineage>
</organism>
<gene>
    <name evidence="2" type="ORF">K432DRAFT_423380</name>
</gene>
<dbReference type="GO" id="GO:0016020">
    <property type="term" value="C:membrane"/>
    <property type="evidence" value="ECO:0007669"/>
    <property type="project" value="TreeGrafter"/>
</dbReference>
<feature type="transmembrane region" description="Helical" evidence="1">
    <location>
        <begin position="212"/>
        <end position="235"/>
    </location>
</feature>
<evidence type="ECO:0008006" key="4">
    <source>
        <dbReference type="Google" id="ProtNLM"/>
    </source>
</evidence>
<accession>A0A8E2EG71</accession>
<feature type="transmembrane region" description="Helical" evidence="1">
    <location>
        <begin position="171"/>
        <end position="192"/>
    </location>
</feature>
<feature type="transmembrane region" description="Helical" evidence="1">
    <location>
        <begin position="31"/>
        <end position="53"/>
    </location>
</feature>
<dbReference type="PANTHER" id="PTHR12242">
    <property type="entry name" value="OS02G0130600 PROTEIN-RELATED"/>
    <property type="match status" value="1"/>
</dbReference>
<dbReference type="OrthoDB" id="419711at2759"/>
<dbReference type="AlphaFoldDB" id="A0A8E2EG71"/>
<protein>
    <recommendedName>
        <fullName evidence="4">FAR-17a/AIG1-like protein</fullName>
    </recommendedName>
</protein>
<dbReference type="EMBL" id="KV744861">
    <property type="protein sequence ID" value="OCK83431.1"/>
    <property type="molecule type" value="Genomic_DNA"/>
</dbReference>